<dbReference type="Proteomes" id="UP000243423">
    <property type="component" value="Nucleomorph 1"/>
</dbReference>
<geneLocation type="nucleomorph" evidence="2"/>
<dbReference type="AlphaFoldDB" id="F2HHL4"/>
<dbReference type="RefSeq" id="XP_003239708.1">
    <property type="nucleotide sequence ID" value="XM_003239660.1"/>
</dbReference>
<dbReference type="EMBL" id="CP002172">
    <property type="protein sequence ID" value="AEA38810.1"/>
    <property type="molecule type" value="Genomic_DNA"/>
</dbReference>
<reference evidence="2 3" key="1">
    <citation type="journal article" date="2011" name="Genome Biol. Evol.">
        <title>Complete nucleomorph genome sequence of the nonphotosynthetic alga Cryptomonas paramecium reveals a core nucleomorph gene set.</title>
        <authorList>
            <person name="Tanifuji G."/>
            <person name="Onodera N.T."/>
            <person name="Wheeler T.J."/>
            <person name="Dlutek M."/>
            <person name="Donaher N."/>
            <person name="Archibald J.M."/>
        </authorList>
    </citation>
    <scope>NUCLEOTIDE SEQUENCE [LARGE SCALE GENOMIC DNA]</scope>
    <source>
        <strain evidence="2 3">CCAP977/2A</strain>
    </source>
</reference>
<gene>
    <name evidence="2" type="ORF">CPARA_1gp152</name>
</gene>
<evidence type="ECO:0000313" key="3">
    <source>
        <dbReference type="Proteomes" id="UP000243423"/>
    </source>
</evidence>
<dbReference type="GeneID" id="10447058"/>
<feature type="transmembrane region" description="Helical" evidence="1">
    <location>
        <begin position="12"/>
        <end position="31"/>
    </location>
</feature>
<accession>F2HHL4</accession>
<keyword evidence="1" id="KW-0472">Membrane</keyword>
<protein>
    <submittedName>
        <fullName evidence="2">Uncharacterized protein</fullName>
    </submittedName>
</protein>
<evidence type="ECO:0000313" key="2">
    <source>
        <dbReference type="EMBL" id="AEA38810.1"/>
    </source>
</evidence>
<sequence>MKLHEICINIRCIIVYMMNLYSFLYRNLFFINLKNWKKNLHLIRKIVFNFDNIKVI</sequence>
<organism evidence="2 3">
    <name type="scientific">Cryptomonas paramaecium</name>
    <dbReference type="NCBI Taxonomy" id="2898"/>
    <lineage>
        <taxon>Eukaryota</taxon>
        <taxon>Cryptophyceae</taxon>
        <taxon>Cryptomonadales</taxon>
        <taxon>Cryptomonadaceae</taxon>
        <taxon>Cryptomonas</taxon>
    </lineage>
</organism>
<keyword evidence="1" id="KW-0812">Transmembrane</keyword>
<keyword evidence="1" id="KW-1133">Transmembrane helix</keyword>
<evidence type="ECO:0000256" key="1">
    <source>
        <dbReference type="SAM" id="Phobius"/>
    </source>
</evidence>
<name>F2HHL4_9CRYP</name>
<keyword evidence="2" id="KW-0542">Nucleomorph</keyword>
<proteinExistence type="predicted"/>